<dbReference type="InterPro" id="IPR008152">
    <property type="entry name" value="Clathrin_a/b/g-adaptin_app_Ig"/>
</dbReference>
<keyword evidence="4 10" id="KW-0813">Transport</keyword>
<dbReference type="GO" id="GO:0005829">
    <property type="term" value="C:cytosol"/>
    <property type="evidence" value="ECO:0007669"/>
    <property type="project" value="GOC"/>
</dbReference>
<dbReference type="InterPro" id="IPR050840">
    <property type="entry name" value="Adaptor_Complx_Large_Subunit"/>
</dbReference>
<sequence>MSSFFQTQQQVAALDPRLGSLMASAGLYNLRALIKGVRACKTLADERALLQKESAAIRTSFKDDDAYMRYNNLSKLLYIHMLGYPAHFGQMECLKLVASPRFADKRLGYLGIMVLLDENAQVLMLVTNGLKNDMNHSNMYIVGLALCTFANIASEEMSRDLCNEIEKLMSSANSYIRKKAVLCAKRIIRKVPDLVDHFRHRTLQLLSDKSHGVLLCTISLAIQICETDPSSVALFRRATSSLVAMLRNLLSTSFSPEHDVAGVTDPFLQAKILRFMRVLGRDSAEVSDMINDILAQVATNTDGSKIVGNSILYECVLTILDIKADSGLRVMAINILGKFLGNHDNNIRYVALNTLIKVVSIDTNAVQRHRATILACLRDVDISIRRRALELAYTLINENTVLSVMHELLQFLEVADTEFKLGLTTRIGMAAERFAPNVRWHVDTMLHVLRVAGQYVREEVLASFLRLVCHTPELHAYAVEQLYVALHSDMSQLYQTLAAVWVIGEYGDLLFERGSVEIDGSVYKLDPKSVIDVLAMLLDSVYATEPVREYTLTALPKLYTRMQDVTQQKRIQSILAQYDESIDLETQKRALEYGALLKRASIRDAVMEVMPLPLQRPLTTGSASEAQSSLGAAAAASSAATSDSLLLDTDAGASSTGGASTTPAPKQNAHDLLADIFGSGNESASENTSSASSTASTVTKKPSSAQQDILGLFDSPAASEHTTASDVAQTTSAFGEMDLLGSSGDDTSSMSKAPTPLPEDPPVYSKNGLNLALVVTRQEGKDVLVQARFLCTSGAVESIMLQAAVPKTQHLQMHALSKSTLYAGEQAMQDMDIAGVMSGKVRLRIRLIYRVRGEEVRDQLDWTQP</sequence>
<dbReference type="InterPro" id="IPR011989">
    <property type="entry name" value="ARM-like"/>
</dbReference>
<dbReference type="Gene3D" id="1.25.10.10">
    <property type="entry name" value="Leucine-rich Repeat Variant"/>
    <property type="match status" value="1"/>
</dbReference>
<dbReference type="SMART" id="SM00809">
    <property type="entry name" value="Alpha_adaptinC2"/>
    <property type="match status" value="1"/>
</dbReference>
<feature type="compositionally biased region" description="Low complexity" evidence="11">
    <location>
        <begin position="737"/>
        <end position="751"/>
    </location>
</feature>
<feature type="domain" description="GAE" evidence="12">
    <location>
        <begin position="756"/>
        <end position="865"/>
    </location>
</feature>
<feature type="region of interest" description="Disordered" evidence="11">
    <location>
        <begin position="678"/>
        <end position="704"/>
    </location>
</feature>
<protein>
    <recommendedName>
        <fullName evidence="10">AP-1 complex subunit gamma</fullName>
    </recommendedName>
</protein>
<dbReference type="VEuPathDB" id="FungiDB:MGL_2072"/>
<dbReference type="GO" id="GO:0016192">
    <property type="term" value="P:vesicle-mediated transport"/>
    <property type="evidence" value="ECO:0007669"/>
    <property type="project" value="InterPro"/>
</dbReference>
<dbReference type="Pfam" id="PF01602">
    <property type="entry name" value="Adaptin_N"/>
    <property type="match status" value="1"/>
</dbReference>
<proteinExistence type="inferred from homology"/>
<dbReference type="FunCoup" id="A8Q0R8">
    <property type="interactions" value="193"/>
</dbReference>
<evidence type="ECO:0000256" key="2">
    <source>
        <dbReference type="ARBA" id="ARBA00004555"/>
    </source>
</evidence>
<evidence type="ECO:0000256" key="10">
    <source>
        <dbReference type="PIRNR" id="PIRNR037094"/>
    </source>
</evidence>
<evidence type="ECO:0000256" key="7">
    <source>
        <dbReference type="ARBA" id="ARBA00023136"/>
    </source>
</evidence>
<comment type="similarity">
    <text evidence="3 10">Belongs to the adaptor complexes large subunit family.</text>
</comment>
<comment type="subcellular location">
    <subcellularLocation>
        <location evidence="1">Cytoplasmic vesicle membrane</location>
    </subcellularLocation>
    <subcellularLocation>
        <location evidence="2">Golgi apparatus</location>
    </subcellularLocation>
</comment>
<dbReference type="Proteomes" id="UP000008837">
    <property type="component" value="Unassembled WGS sequence"/>
</dbReference>
<evidence type="ECO:0000313" key="13">
    <source>
        <dbReference type="EMBL" id="EDP43859.1"/>
    </source>
</evidence>
<feature type="region of interest" description="Disordered" evidence="11">
    <location>
        <begin position="737"/>
        <end position="763"/>
    </location>
</feature>
<keyword evidence="6 10" id="KW-0333">Golgi apparatus</keyword>
<evidence type="ECO:0000256" key="5">
    <source>
        <dbReference type="ARBA" id="ARBA00022927"/>
    </source>
</evidence>
<evidence type="ECO:0000313" key="14">
    <source>
        <dbReference type="Proteomes" id="UP000008837"/>
    </source>
</evidence>
<dbReference type="PANTHER" id="PTHR22780">
    <property type="entry name" value="ADAPTIN, ALPHA/GAMMA/EPSILON"/>
    <property type="match status" value="1"/>
</dbReference>
<dbReference type="Pfam" id="PF02883">
    <property type="entry name" value="Alpha_adaptinC2"/>
    <property type="match status" value="1"/>
</dbReference>
<dbReference type="InterPro" id="IPR017107">
    <property type="entry name" value="AP1_complex_gsu"/>
</dbReference>
<dbReference type="PIRSF" id="PIRSF037094">
    <property type="entry name" value="AP1_complex_gamma"/>
    <property type="match status" value="1"/>
</dbReference>
<comment type="subunit">
    <text evidence="9">Adaptor protein complex 1 (AP-1) is a heterotetramer composed of two large adaptins (gamma-type subunit APL4 and beta-type subunit APL2), a medium adaptin (mu-type subunit APM1) and a small adaptin (sigma-type subunit APS1). AP-1 interacts with clathrin.</text>
</comment>
<dbReference type="FunFam" id="1.25.10.10:FF:000030">
    <property type="entry name" value="AP-1 complex subunit gamma"/>
    <property type="match status" value="1"/>
</dbReference>
<dbReference type="STRING" id="425265.A8Q0R8"/>
<evidence type="ECO:0000256" key="11">
    <source>
        <dbReference type="SAM" id="MobiDB-lite"/>
    </source>
</evidence>
<evidence type="ECO:0000256" key="8">
    <source>
        <dbReference type="ARBA" id="ARBA00023329"/>
    </source>
</evidence>
<dbReference type="PROSITE" id="PS50180">
    <property type="entry name" value="GAE"/>
    <property type="match status" value="1"/>
</dbReference>
<gene>
    <name evidence="13" type="ORF">MGL_2072</name>
</gene>
<evidence type="ECO:0000256" key="6">
    <source>
        <dbReference type="ARBA" id="ARBA00023034"/>
    </source>
</evidence>
<dbReference type="InterPro" id="IPR013041">
    <property type="entry name" value="Clathrin_app_Ig-like_sf"/>
</dbReference>
<evidence type="ECO:0000256" key="1">
    <source>
        <dbReference type="ARBA" id="ARBA00004156"/>
    </source>
</evidence>
<dbReference type="GO" id="GO:0016482">
    <property type="term" value="P:cytosolic transport"/>
    <property type="evidence" value="ECO:0007669"/>
    <property type="project" value="UniProtKB-ARBA"/>
</dbReference>
<dbReference type="RefSeq" id="XP_001731073.1">
    <property type="nucleotide sequence ID" value="XM_001731021.1"/>
</dbReference>
<dbReference type="InterPro" id="IPR002553">
    <property type="entry name" value="Clathrin/coatomer_adapt-like_N"/>
</dbReference>
<dbReference type="KEGG" id="mgl:MGL_2072"/>
<dbReference type="InterPro" id="IPR016024">
    <property type="entry name" value="ARM-type_fold"/>
</dbReference>
<comment type="caution">
    <text evidence="13">The sequence shown here is derived from an EMBL/GenBank/DDBJ whole genome shotgun (WGS) entry which is preliminary data.</text>
</comment>
<name>A8Q0R8_MALGO</name>
<dbReference type="SUPFAM" id="SSF48371">
    <property type="entry name" value="ARM repeat"/>
    <property type="match status" value="1"/>
</dbReference>
<organism evidence="13 14">
    <name type="scientific">Malassezia globosa (strain ATCC MYA-4612 / CBS 7966)</name>
    <name type="common">Dandruff-associated fungus</name>
    <dbReference type="NCBI Taxonomy" id="425265"/>
    <lineage>
        <taxon>Eukaryota</taxon>
        <taxon>Fungi</taxon>
        <taxon>Dikarya</taxon>
        <taxon>Basidiomycota</taxon>
        <taxon>Ustilaginomycotina</taxon>
        <taxon>Malasseziomycetes</taxon>
        <taxon>Malasseziales</taxon>
        <taxon>Malasseziaceae</taxon>
        <taxon>Malassezia</taxon>
    </lineage>
</organism>
<keyword evidence="14" id="KW-1185">Reference proteome</keyword>
<keyword evidence="8 10" id="KW-0968">Cytoplasmic vesicle</keyword>
<dbReference type="OrthoDB" id="28053at2759"/>
<keyword evidence="7 10" id="KW-0472">Membrane</keyword>
<dbReference type="InParanoid" id="A8Q0R8"/>
<dbReference type="AlphaFoldDB" id="A8Q0R8"/>
<dbReference type="GO" id="GO:0006886">
    <property type="term" value="P:intracellular protein transport"/>
    <property type="evidence" value="ECO:0007669"/>
    <property type="project" value="UniProtKB-UniRule"/>
</dbReference>
<evidence type="ECO:0000256" key="3">
    <source>
        <dbReference type="ARBA" id="ARBA00006613"/>
    </source>
</evidence>
<evidence type="ECO:0000256" key="4">
    <source>
        <dbReference type="ARBA" id="ARBA00022448"/>
    </source>
</evidence>
<dbReference type="InterPro" id="IPR008153">
    <property type="entry name" value="GAE_dom"/>
</dbReference>
<dbReference type="Gene3D" id="2.60.40.1230">
    <property type="match status" value="1"/>
</dbReference>
<accession>A8Q0R8</accession>
<dbReference type="GO" id="GO:0030121">
    <property type="term" value="C:AP-1 adaptor complex"/>
    <property type="evidence" value="ECO:0007669"/>
    <property type="project" value="InterPro"/>
</dbReference>
<reference evidence="13 14" key="1">
    <citation type="journal article" date="2007" name="Proc. Natl. Acad. Sci. U.S.A.">
        <title>Dandruff-associated Malassezia genomes reveal convergent and divergent virulence traits shared with plant and human fungal pathogens.</title>
        <authorList>
            <person name="Xu J."/>
            <person name="Saunders C.W."/>
            <person name="Hu P."/>
            <person name="Grant R.A."/>
            <person name="Boekhout T."/>
            <person name="Kuramae E.E."/>
            <person name="Kronstad J.W."/>
            <person name="Deangelis Y.M."/>
            <person name="Reeder N.L."/>
            <person name="Johnstone K.R."/>
            <person name="Leland M."/>
            <person name="Fieno A.M."/>
            <person name="Begley W.M."/>
            <person name="Sun Y."/>
            <person name="Lacey M.P."/>
            <person name="Chaudhary T."/>
            <person name="Keough T."/>
            <person name="Chu L."/>
            <person name="Sears R."/>
            <person name="Yuan B."/>
            <person name="Dawson T.L.Jr."/>
        </authorList>
    </citation>
    <scope>NUCLEOTIDE SEQUENCE [LARGE SCALE GENOMIC DNA]</scope>
    <source>
        <strain evidence="14">ATCC MYA-4612 / CBS 7966</strain>
    </source>
</reference>
<evidence type="ECO:0000256" key="9">
    <source>
        <dbReference type="ARBA" id="ARBA00062546"/>
    </source>
</evidence>
<dbReference type="OMA" id="AICAMRI"/>
<dbReference type="SUPFAM" id="SSF49348">
    <property type="entry name" value="Clathrin adaptor appendage domain"/>
    <property type="match status" value="1"/>
</dbReference>
<keyword evidence="5 10" id="KW-0653">Protein transport</keyword>
<evidence type="ECO:0000259" key="12">
    <source>
        <dbReference type="PROSITE" id="PS50180"/>
    </source>
</evidence>
<dbReference type="EMBL" id="AAYY01000006">
    <property type="protein sequence ID" value="EDP43859.1"/>
    <property type="molecule type" value="Genomic_DNA"/>
</dbReference>
<dbReference type="GeneID" id="5855380"/>